<sequence length="37" mass="4038">MAMPPLYMTPLYMNGEVMVADVSESFARGSEILLMAA</sequence>
<dbReference type="EMBL" id="CP030840">
    <property type="protein sequence ID" value="AXC13377.1"/>
    <property type="molecule type" value="Genomic_DNA"/>
</dbReference>
<dbReference type="Proteomes" id="UP000253606">
    <property type="component" value="Chromosome"/>
</dbReference>
<protein>
    <submittedName>
        <fullName evidence="1">Uncharacterized protein</fullName>
    </submittedName>
</protein>
<organism evidence="1 2">
    <name type="scientific">Acidisarcina polymorpha</name>
    <dbReference type="NCBI Taxonomy" id="2211140"/>
    <lineage>
        <taxon>Bacteria</taxon>
        <taxon>Pseudomonadati</taxon>
        <taxon>Acidobacteriota</taxon>
        <taxon>Terriglobia</taxon>
        <taxon>Terriglobales</taxon>
        <taxon>Acidobacteriaceae</taxon>
        <taxon>Acidisarcina</taxon>
    </lineage>
</organism>
<evidence type="ECO:0000313" key="1">
    <source>
        <dbReference type="EMBL" id="AXC13377.1"/>
    </source>
</evidence>
<dbReference type="AlphaFoldDB" id="A0A2Z5G3U1"/>
<keyword evidence="2" id="KW-1185">Reference proteome</keyword>
<proteinExistence type="predicted"/>
<gene>
    <name evidence="1" type="ORF">ACPOL_4100</name>
</gene>
<dbReference type="KEGG" id="abas:ACPOL_4100"/>
<evidence type="ECO:0000313" key="2">
    <source>
        <dbReference type="Proteomes" id="UP000253606"/>
    </source>
</evidence>
<name>A0A2Z5G3U1_9BACT</name>
<accession>A0A2Z5G3U1</accession>
<reference evidence="1 2" key="1">
    <citation type="journal article" date="2018" name="Front. Microbiol.">
        <title>Hydrolytic Capabilities as a Key to Environmental Success: Chitinolytic and Cellulolytic Acidobacteria From Acidic Sub-arctic Soils and Boreal Peatlands.</title>
        <authorList>
            <person name="Belova S.E."/>
            <person name="Ravin N.V."/>
            <person name="Pankratov T.A."/>
            <person name="Rakitin A.L."/>
            <person name="Ivanova A.A."/>
            <person name="Beletsky A.V."/>
            <person name="Mardanov A.V."/>
            <person name="Sinninghe Damste J.S."/>
            <person name="Dedysh S.N."/>
        </authorList>
    </citation>
    <scope>NUCLEOTIDE SEQUENCE [LARGE SCALE GENOMIC DNA]</scope>
    <source>
        <strain evidence="1 2">SBC82</strain>
    </source>
</reference>